<sequence length="242" mass="27080">MEAFYQNIVPLLPINLQEVAYNPPSLSNPTSFIPVIKLIFPYTKWILILSSIFILWSFFSRIFGIFSRLLRFSMKIGPLIGLVAWLMNNSGQGSLDELFGLVKQYFGLANQNQGLSPGIASLASLFNNNNNGNNDKGSKYNTKNKNSAWTGSSAKTDPISSRTRNNKNKNKNSKDNTAGEIFENIINSATKEENVNELGNIVQDFVKNSLLKASGLDWLFGNGNNNNQQKDEDKKSKKWTSR</sequence>
<evidence type="ECO:0000256" key="2">
    <source>
        <dbReference type="SAM" id="Phobius"/>
    </source>
</evidence>
<protein>
    <submittedName>
        <fullName evidence="3">Uncharacterized protein</fullName>
    </submittedName>
</protein>
<dbReference type="EMBL" id="CP144099">
    <property type="protein sequence ID" value="WWC87058.1"/>
    <property type="molecule type" value="Genomic_DNA"/>
</dbReference>
<organism evidence="3 4">
    <name type="scientific">Kwoniella dendrophila CBS 6074</name>
    <dbReference type="NCBI Taxonomy" id="1295534"/>
    <lineage>
        <taxon>Eukaryota</taxon>
        <taxon>Fungi</taxon>
        <taxon>Dikarya</taxon>
        <taxon>Basidiomycota</taxon>
        <taxon>Agaricomycotina</taxon>
        <taxon>Tremellomycetes</taxon>
        <taxon>Tremellales</taxon>
        <taxon>Cryptococcaceae</taxon>
        <taxon>Kwoniella</taxon>
    </lineage>
</organism>
<feature type="transmembrane region" description="Helical" evidence="2">
    <location>
        <begin position="45"/>
        <end position="66"/>
    </location>
</feature>
<dbReference type="AlphaFoldDB" id="A0AAX4JRD5"/>
<keyword evidence="2" id="KW-0472">Membrane</keyword>
<keyword evidence="4" id="KW-1185">Reference proteome</keyword>
<name>A0AAX4JRD5_9TREE</name>
<dbReference type="Proteomes" id="UP001355207">
    <property type="component" value="Chromosome 2"/>
</dbReference>
<dbReference type="RefSeq" id="XP_066073821.1">
    <property type="nucleotide sequence ID" value="XM_066217724.1"/>
</dbReference>
<feature type="region of interest" description="Disordered" evidence="1">
    <location>
        <begin position="220"/>
        <end position="242"/>
    </location>
</feature>
<evidence type="ECO:0000256" key="1">
    <source>
        <dbReference type="SAM" id="MobiDB-lite"/>
    </source>
</evidence>
<gene>
    <name evidence="3" type="ORF">L201_001943</name>
</gene>
<keyword evidence="2" id="KW-0812">Transmembrane</keyword>
<feature type="region of interest" description="Disordered" evidence="1">
    <location>
        <begin position="133"/>
        <end position="176"/>
    </location>
</feature>
<evidence type="ECO:0000313" key="3">
    <source>
        <dbReference type="EMBL" id="WWC87058.1"/>
    </source>
</evidence>
<feature type="compositionally biased region" description="Polar residues" evidence="1">
    <location>
        <begin position="139"/>
        <end position="163"/>
    </location>
</feature>
<evidence type="ECO:0000313" key="4">
    <source>
        <dbReference type="Proteomes" id="UP001355207"/>
    </source>
</evidence>
<keyword evidence="2" id="KW-1133">Transmembrane helix</keyword>
<dbReference type="GeneID" id="91092615"/>
<reference evidence="3 4" key="1">
    <citation type="submission" date="2024-01" db="EMBL/GenBank/DDBJ databases">
        <title>Comparative genomics of Cryptococcus and Kwoniella reveals pathogenesis evolution and contrasting modes of karyotype evolution via chromosome fusion or intercentromeric recombination.</title>
        <authorList>
            <person name="Coelho M.A."/>
            <person name="David-Palma M."/>
            <person name="Shea T."/>
            <person name="Bowers K."/>
            <person name="McGinley-Smith S."/>
            <person name="Mohammad A.W."/>
            <person name="Gnirke A."/>
            <person name="Yurkov A.M."/>
            <person name="Nowrousian M."/>
            <person name="Sun S."/>
            <person name="Cuomo C.A."/>
            <person name="Heitman J."/>
        </authorList>
    </citation>
    <scope>NUCLEOTIDE SEQUENCE [LARGE SCALE GENOMIC DNA]</scope>
    <source>
        <strain evidence="3 4">CBS 6074</strain>
    </source>
</reference>
<proteinExistence type="predicted"/>
<accession>A0AAX4JRD5</accession>